<dbReference type="SUPFAM" id="SSF53901">
    <property type="entry name" value="Thiolase-like"/>
    <property type="match status" value="1"/>
</dbReference>
<dbReference type="Pfam" id="PF08659">
    <property type="entry name" value="KR"/>
    <property type="match status" value="1"/>
</dbReference>
<dbReference type="InterPro" id="IPR001227">
    <property type="entry name" value="Ac_transferase_dom_sf"/>
</dbReference>
<dbReference type="Pfam" id="PF16197">
    <property type="entry name" value="KAsynt_C_assoc"/>
    <property type="match status" value="1"/>
</dbReference>
<dbReference type="SMART" id="SM00826">
    <property type="entry name" value="PKS_DH"/>
    <property type="match status" value="1"/>
</dbReference>
<dbReference type="Gene3D" id="1.10.1200.10">
    <property type="entry name" value="ACP-like"/>
    <property type="match status" value="1"/>
</dbReference>
<evidence type="ECO:0000256" key="4">
    <source>
        <dbReference type="ARBA" id="ARBA00022679"/>
    </source>
</evidence>
<reference evidence="13 14" key="1">
    <citation type="journal article" date="2016" name="Nat. Commun.">
        <title>Ectomycorrhizal ecology is imprinted in the genome of the dominant symbiotic fungus Cenococcum geophilum.</title>
        <authorList>
            <consortium name="DOE Joint Genome Institute"/>
            <person name="Peter M."/>
            <person name="Kohler A."/>
            <person name="Ohm R.A."/>
            <person name="Kuo A."/>
            <person name="Krutzmann J."/>
            <person name="Morin E."/>
            <person name="Arend M."/>
            <person name="Barry K.W."/>
            <person name="Binder M."/>
            <person name="Choi C."/>
            <person name="Clum A."/>
            <person name="Copeland A."/>
            <person name="Grisel N."/>
            <person name="Haridas S."/>
            <person name="Kipfer T."/>
            <person name="LaButti K."/>
            <person name="Lindquist E."/>
            <person name="Lipzen A."/>
            <person name="Maire R."/>
            <person name="Meier B."/>
            <person name="Mihaltcheva S."/>
            <person name="Molinier V."/>
            <person name="Murat C."/>
            <person name="Poggeler S."/>
            <person name="Quandt C.A."/>
            <person name="Sperisen C."/>
            <person name="Tritt A."/>
            <person name="Tisserant E."/>
            <person name="Crous P.W."/>
            <person name="Henrissat B."/>
            <person name="Nehls U."/>
            <person name="Egli S."/>
            <person name="Spatafora J.W."/>
            <person name="Grigoriev I.V."/>
            <person name="Martin F.M."/>
        </authorList>
    </citation>
    <scope>NUCLEOTIDE SEQUENCE [LARGE SCALE GENOMIC DNA]</scope>
    <source>
        <strain evidence="13 14">CBS 459.81</strain>
    </source>
</reference>
<dbReference type="EMBL" id="KV745457">
    <property type="protein sequence ID" value="OCK74548.1"/>
    <property type="molecule type" value="Genomic_DNA"/>
</dbReference>
<dbReference type="InterPro" id="IPR013968">
    <property type="entry name" value="PKS_KR"/>
</dbReference>
<feature type="domain" description="PKS/mFAS DH" evidence="12">
    <location>
        <begin position="930"/>
        <end position="1212"/>
    </location>
</feature>
<dbReference type="InterPro" id="IPR014043">
    <property type="entry name" value="Acyl_transferase_dom"/>
</dbReference>
<dbReference type="InterPro" id="IPR036291">
    <property type="entry name" value="NAD(P)-bd_dom_sf"/>
</dbReference>
<evidence type="ECO:0000256" key="3">
    <source>
        <dbReference type="ARBA" id="ARBA00022603"/>
    </source>
</evidence>
<dbReference type="InterPro" id="IPR020806">
    <property type="entry name" value="PKS_PP-bd"/>
</dbReference>
<accession>A0A8E2DZR1</accession>
<evidence type="ECO:0000313" key="14">
    <source>
        <dbReference type="Proteomes" id="UP000250266"/>
    </source>
</evidence>
<feature type="active site" description="Proton acceptor; for dehydratase activity" evidence="8">
    <location>
        <position position="962"/>
    </location>
</feature>
<keyword evidence="4" id="KW-0808">Transferase</keyword>
<dbReference type="GO" id="GO:0008168">
    <property type="term" value="F:methyltransferase activity"/>
    <property type="evidence" value="ECO:0007669"/>
    <property type="project" value="UniProtKB-KW"/>
</dbReference>
<dbReference type="Pfam" id="PF08240">
    <property type="entry name" value="ADH_N"/>
    <property type="match status" value="1"/>
</dbReference>
<dbReference type="InterPro" id="IPR049551">
    <property type="entry name" value="PKS_DH_C"/>
</dbReference>
<dbReference type="PROSITE" id="PS50075">
    <property type="entry name" value="CARRIER"/>
    <property type="match status" value="1"/>
</dbReference>
<dbReference type="GO" id="GO:0031177">
    <property type="term" value="F:phosphopantetheine binding"/>
    <property type="evidence" value="ECO:0007669"/>
    <property type="project" value="InterPro"/>
</dbReference>
<dbReference type="InterPro" id="IPR016039">
    <property type="entry name" value="Thiolase-like"/>
</dbReference>
<dbReference type="InterPro" id="IPR013217">
    <property type="entry name" value="Methyltransf_12"/>
</dbReference>
<dbReference type="SMART" id="SM00827">
    <property type="entry name" value="PKS_AT"/>
    <property type="match status" value="1"/>
</dbReference>
<dbReference type="InterPro" id="IPR011032">
    <property type="entry name" value="GroES-like_sf"/>
</dbReference>
<dbReference type="Pfam" id="PF00698">
    <property type="entry name" value="Acyl_transf_1"/>
    <property type="match status" value="1"/>
</dbReference>
<dbReference type="Gene3D" id="3.90.180.10">
    <property type="entry name" value="Medium-chain alcohol dehydrogenases, catalytic domain"/>
    <property type="match status" value="1"/>
</dbReference>
<dbReference type="GO" id="GO:0032259">
    <property type="term" value="P:methylation"/>
    <property type="evidence" value="ECO:0007669"/>
    <property type="project" value="UniProtKB-KW"/>
</dbReference>
<evidence type="ECO:0000256" key="7">
    <source>
        <dbReference type="ARBA" id="ARBA00023315"/>
    </source>
</evidence>
<dbReference type="Pfam" id="PF00550">
    <property type="entry name" value="PP-binding"/>
    <property type="match status" value="1"/>
</dbReference>
<dbReference type="SMART" id="SM00829">
    <property type="entry name" value="PKS_ER"/>
    <property type="match status" value="1"/>
</dbReference>
<evidence type="ECO:0000259" key="12">
    <source>
        <dbReference type="PROSITE" id="PS52019"/>
    </source>
</evidence>
<dbReference type="InterPro" id="IPR020841">
    <property type="entry name" value="PKS_Beta-ketoAc_synthase_dom"/>
</dbReference>
<feature type="domain" description="Carrier" evidence="10">
    <location>
        <begin position="2371"/>
        <end position="2451"/>
    </location>
</feature>
<dbReference type="InterPro" id="IPR029063">
    <property type="entry name" value="SAM-dependent_MTases_sf"/>
</dbReference>
<sequence length="2457" mass="267882">MAIDKYSKVNGHSVTNGAVNGNATTNGSANGNFEDGTAEYGSSRQVPVAICGMGLRLPGGIRSDADLFDFLVNKGDARSIVPDDRFNIESYYDPNARPGFIGTKYGYFLHEDLSQFDTSMFGMIAAEVTQLDPAQRLLLEVTREALESAGEGDFRGKNIGTYVGDFTQDWEDLHAIDVSYLAPYLLTGKADFVLSNRLAYEYDLTGPSLTVKTACSASGQAMYEAILSIQSGGCPSAIVAGANLILTPRGSAGMSAYRVLAPDGSCKTFDAEANGYARGESVSAMYIKRLDDALRDGNPIRAVIRACGSNADGGGTGRSFGVPNPVTQERLIRQTYAQAGLDLASTGVVECHGTGTAVGDPLEVQGIANCFGGRGVYIGSVKPNLGHGEGASAMASIAKATLALEKRIILPNIKFNTPNPRIPFESANLKVPTEATPWPQNVPERISINSFGLGGSNVHLVLDSAASFGIPSPHVQPCNLPEIPRKSLLLFSANSAPALTKMVENHAQYLKKHPTKLESMAYTLASCRERLKLTSFCVVNGSTLSDPAPPAPNQGIRRVAFVFTGQGAQWVGMGKELIQEHAAFAESIRSMDKVLQSLKHPPEWTLQGTLLDSSEAISSALASTERAQPVCVALQIALVDLLATWEIRPAAVVGHSSGEIGAAYAAGVLTLREAIVTAYYRGYANAQCKLSGGMVAVGLGREQVRSHLISGVNIACENSSSSVTLSGDVVPLEKVMSALRENYPDALVRKLRVPLAYHSYHMKTVADSYNALIRPHLVPKTPQVPFYSTVYGTQVQDAAEFGPRYWQDNMENPVLFHTAASKMVVDLGQDVAHLELGPHSVLAGPLRDIYKETGQIVPYTSVLVRGKNTSEAFFESIGKLFCAGLKPRVPLSSHATALPDLPNYPWNYEATYWSETRIMADWRFRRHRPHELLGLRILENSDLEPAWRKMLKLADVPWLADHCVGKDIVFPAAGYMVMAGEAVSQLTDAKTYTLREVHIASAMLLTDNKTTEIVTTLRKKALTSTLDSKFHEFSIASYNNGQWIKHCWGLVVAGCASALPAPKVETYPRTVEARRWYKTMSRIGLNYGPRFTGLEDITTSVIHKTASLSVTDKQHEDESPYPLHPTTLDLILQSWAVASVGGEYRELVQLFLPTFVEEFYVGAGANKSIRVNTVATGVSGTALGNSYGVADGEIVYSLKGFKGSKVDNSIQKFRDLKALELQWHPDFDCGEIDKLMRPSGDSTADLEILERMYVLCAIEVQENLAGATCTQPHYDYYRSWLNRELTRYKQPALPLVPDSADLVAMSKGRRHQTIEELHERSKNTKVYPPVEAVRRVYARAVDIVEGRTGLLDVLLEDGLLAQFYDWFNDLSDIHDLFQVMGQSKPYLRVLEIGAGTGGTTARALSSLKSKSGERLYHSYTITDISAGFFAQCRERFKEEASIEYQVLDISKNPLEQGFEEEAYDLIIASNGLFDGWWLGIDDGRTERPCVAPEVWDAKLREAGFAGMHAVSFDNQLPYYNSANIVARPAVSSQESARITLLTASAKLGAFAEIAKRALEGAKYAVDHCIWGQKPPDGQDVISFIDIDEPGPLLKDVSPDDLAKFVQTVNDISQSALLWLTQPAQTTCQDANFGQILGAARTIRAELAMDFATLELEKTDANAAFAVIRVLRKIQRARKGPDGDVDNDMEYVWRNGEVLVGRFHSFRVLEALADDQPAPDAKHLVIAQRGMLQSLQWEGDYFQSLGPDEVRVRIAAVGMNFRDLAIAMGIVDTAQSLGAGFNQLGVEGAGFVTELGSNVQHLKVGDRVMTCGAGSGGYATECVRPAIYCVHIPESLSTEDAAGIVVPYATVLWSFVNKGNLKKGQSVLIHSAAGGVGIAAIHVARWIGLDIYVTVGSKEKADFLVQKLSVPRNRIFHSRDGRFEADIMNATNGKGVHAALNSLSGELLHATWRCVSPGGCLLEIGKRDLLGRGQLALHLFEENRAYFGIDISRLIETNMEDMADLLNLTMKLLEQGHIHPIHPTTVFDAEKVQDAFRYMQKGVHMGRIVVKMPQDDVLPLAPPLPKPSFKSDASYLLVGGLGGLGRSIISWMAAAGARDVMVLSRSAGKSDIDQAFIREIAEAGCALKCFAGDVTDGGFVQQVISAAAKPIAGVMQMAMVLRDVGFLSMDYTSWMDAIRPKIQGSWNLHQFLPADLDFFVLFGSESGTLSSYGQSNYAAANTYLDSFVNFRHNLCLPASVIDICAVGDVGYVSQQPAVAERMAEGIGRLMFEDEFLYGLQLAIARSSRNYATPDAPRTGNTQRNISQIVLHNETDRPLSDPQNAAPWRRDPRVAIHRNAHQASQRAEGQGSDTLRRFLATVAAEPQKLEQQSTATFLAQEISKRVSSFIMKGDTVIDITQSLASMGVDSLVAIELRNWWKQTFATDVSVLELNDGGSMENLGELAAQRLREKFAATKQ</sequence>
<evidence type="ECO:0000256" key="8">
    <source>
        <dbReference type="PROSITE-ProRule" id="PRU01363"/>
    </source>
</evidence>
<dbReference type="Proteomes" id="UP000250266">
    <property type="component" value="Unassembled WGS sequence"/>
</dbReference>
<dbReference type="CDD" id="cd00833">
    <property type="entry name" value="PKS"/>
    <property type="match status" value="1"/>
</dbReference>
<evidence type="ECO:0000256" key="9">
    <source>
        <dbReference type="SAM" id="MobiDB-lite"/>
    </source>
</evidence>
<dbReference type="SUPFAM" id="SSF51735">
    <property type="entry name" value="NAD(P)-binding Rossmann-fold domains"/>
    <property type="match status" value="2"/>
</dbReference>
<dbReference type="CDD" id="cd02440">
    <property type="entry name" value="AdoMet_MTases"/>
    <property type="match status" value="1"/>
</dbReference>
<dbReference type="InterPro" id="IPR057326">
    <property type="entry name" value="KR_dom"/>
</dbReference>
<keyword evidence="14" id="KW-1185">Reference proteome</keyword>
<dbReference type="InterPro" id="IPR014030">
    <property type="entry name" value="Ketoacyl_synth_N"/>
</dbReference>
<dbReference type="PROSITE" id="PS52004">
    <property type="entry name" value="KS3_2"/>
    <property type="match status" value="1"/>
</dbReference>
<feature type="domain" description="Ketosynthase family 3 (KS3)" evidence="11">
    <location>
        <begin position="45"/>
        <end position="464"/>
    </location>
</feature>
<dbReference type="InterPro" id="IPR020843">
    <property type="entry name" value="ER"/>
</dbReference>
<gene>
    <name evidence="13" type="ORF">K432DRAFT_437929</name>
</gene>
<dbReference type="SUPFAM" id="SSF50129">
    <property type="entry name" value="GroES-like"/>
    <property type="match status" value="1"/>
</dbReference>
<dbReference type="InterPro" id="IPR016036">
    <property type="entry name" value="Malonyl_transacylase_ACP-bd"/>
</dbReference>
<dbReference type="InterPro" id="IPR032821">
    <property type="entry name" value="PKS_assoc"/>
</dbReference>
<dbReference type="PANTHER" id="PTHR43775:SF49">
    <property type="entry name" value="SYNTHASE, PUTATIVE (JCVI)-RELATED"/>
    <property type="match status" value="1"/>
</dbReference>
<dbReference type="SMART" id="SM00822">
    <property type="entry name" value="PKS_KR"/>
    <property type="match status" value="1"/>
</dbReference>
<dbReference type="Pfam" id="PF14765">
    <property type="entry name" value="PS-DH"/>
    <property type="match status" value="1"/>
</dbReference>
<keyword evidence="7" id="KW-0012">Acyltransferase</keyword>
<dbReference type="InterPro" id="IPR016035">
    <property type="entry name" value="Acyl_Trfase/lysoPLipase"/>
</dbReference>
<protein>
    <submittedName>
        <fullName evidence="13">Putative polyketide synthase</fullName>
    </submittedName>
</protein>
<keyword evidence="1" id="KW-0596">Phosphopantetheine</keyword>
<dbReference type="Gene3D" id="3.40.366.10">
    <property type="entry name" value="Malonyl-Coenzyme A Acyl Carrier Protein, domain 2"/>
    <property type="match status" value="1"/>
</dbReference>
<dbReference type="InterPro" id="IPR014031">
    <property type="entry name" value="Ketoacyl_synth_C"/>
</dbReference>
<dbReference type="Gene3D" id="3.40.50.150">
    <property type="entry name" value="Vaccinia Virus protein VP39"/>
    <property type="match status" value="1"/>
</dbReference>
<evidence type="ECO:0000259" key="10">
    <source>
        <dbReference type="PROSITE" id="PS50075"/>
    </source>
</evidence>
<dbReference type="Gene3D" id="3.40.47.10">
    <property type="match status" value="1"/>
</dbReference>
<evidence type="ECO:0000256" key="5">
    <source>
        <dbReference type="ARBA" id="ARBA00022857"/>
    </source>
</evidence>
<feature type="compositionally biased region" description="Low complexity" evidence="9">
    <location>
        <begin position="14"/>
        <end position="32"/>
    </location>
</feature>
<dbReference type="OrthoDB" id="329835at2759"/>
<evidence type="ECO:0000259" key="11">
    <source>
        <dbReference type="PROSITE" id="PS52004"/>
    </source>
</evidence>
<dbReference type="PANTHER" id="PTHR43775">
    <property type="entry name" value="FATTY ACID SYNTHASE"/>
    <property type="match status" value="1"/>
</dbReference>
<keyword evidence="5" id="KW-0521">NADP</keyword>
<keyword evidence="6" id="KW-0511">Multifunctional enzyme</keyword>
<evidence type="ECO:0000256" key="6">
    <source>
        <dbReference type="ARBA" id="ARBA00023268"/>
    </source>
</evidence>
<dbReference type="PROSITE" id="PS00606">
    <property type="entry name" value="KS3_1"/>
    <property type="match status" value="1"/>
</dbReference>
<dbReference type="CDD" id="cd05195">
    <property type="entry name" value="enoyl_red"/>
    <property type="match status" value="1"/>
</dbReference>
<feature type="region of interest" description="N-terminal hotdog fold" evidence="8">
    <location>
        <begin position="930"/>
        <end position="1058"/>
    </location>
</feature>
<dbReference type="SMART" id="SM00825">
    <property type="entry name" value="PKS_KS"/>
    <property type="match status" value="1"/>
</dbReference>
<dbReference type="SUPFAM" id="SSF47336">
    <property type="entry name" value="ACP-like"/>
    <property type="match status" value="1"/>
</dbReference>
<dbReference type="Pfam" id="PF08242">
    <property type="entry name" value="Methyltransf_12"/>
    <property type="match status" value="1"/>
</dbReference>
<proteinExistence type="predicted"/>
<dbReference type="InterPro" id="IPR049900">
    <property type="entry name" value="PKS_mFAS_DH"/>
</dbReference>
<keyword evidence="3" id="KW-0489">Methyltransferase</keyword>
<dbReference type="InterPro" id="IPR009081">
    <property type="entry name" value="PP-bd_ACP"/>
</dbReference>
<dbReference type="Pfam" id="PF21089">
    <property type="entry name" value="PKS_DH_N"/>
    <property type="match status" value="1"/>
</dbReference>
<feature type="region of interest" description="C-terminal hotdog fold" evidence="8">
    <location>
        <begin position="1068"/>
        <end position="1212"/>
    </location>
</feature>
<dbReference type="InterPro" id="IPR049552">
    <property type="entry name" value="PKS_DH_N"/>
</dbReference>
<dbReference type="Gene3D" id="3.10.129.110">
    <property type="entry name" value="Polyketide synthase dehydratase"/>
    <property type="match status" value="1"/>
</dbReference>
<dbReference type="Gene3D" id="3.40.50.720">
    <property type="entry name" value="NAD(P)-binding Rossmann-like Domain"/>
    <property type="match status" value="1"/>
</dbReference>
<dbReference type="InterPro" id="IPR018201">
    <property type="entry name" value="Ketoacyl_synth_AS"/>
</dbReference>
<dbReference type="PROSITE" id="PS52019">
    <property type="entry name" value="PKS_MFAS_DH"/>
    <property type="match status" value="1"/>
</dbReference>
<dbReference type="Pfam" id="PF00109">
    <property type="entry name" value="ketoacyl-synt"/>
    <property type="match status" value="1"/>
</dbReference>
<evidence type="ECO:0000256" key="2">
    <source>
        <dbReference type="ARBA" id="ARBA00022553"/>
    </source>
</evidence>
<evidence type="ECO:0000256" key="1">
    <source>
        <dbReference type="ARBA" id="ARBA00022450"/>
    </source>
</evidence>
<keyword evidence="2" id="KW-0597">Phosphoprotein</keyword>
<dbReference type="SUPFAM" id="SSF52151">
    <property type="entry name" value="FabD/lysophospholipase-like"/>
    <property type="match status" value="1"/>
</dbReference>
<dbReference type="SUPFAM" id="SSF53335">
    <property type="entry name" value="S-adenosyl-L-methionine-dependent methyltransferases"/>
    <property type="match status" value="1"/>
</dbReference>
<dbReference type="GO" id="GO:0044550">
    <property type="term" value="P:secondary metabolite biosynthetic process"/>
    <property type="evidence" value="ECO:0007669"/>
    <property type="project" value="UniProtKB-ARBA"/>
</dbReference>
<organism evidence="13 14">
    <name type="scientific">Lepidopterella palustris CBS 459.81</name>
    <dbReference type="NCBI Taxonomy" id="1314670"/>
    <lineage>
        <taxon>Eukaryota</taxon>
        <taxon>Fungi</taxon>
        <taxon>Dikarya</taxon>
        <taxon>Ascomycota</taxon>
        <taxon>Pezizomycotina</taxon>
        <taxon>Dothideomycetes</taxon>
        <taxon>Pleosporomycetidae</taxon>
        <taxon>Mytilinidiales</taxon>
        <taxon>Argynnaceae</taxon>
        <taxon>Lepidopterella</taxon>
    </lineage>
</organism>
<name>A0A8E2DZR1_9PEZI</name>
<feature type="active site" description="Proton donor; for dehydratase activity" evidence="8">
    <location>
        <position position="1129"/>
    </location>
</feature>
<dbReference type="GO" id="GO:0004315">
    <property type="term" value="F:3-oxoacyl-[acyl-carrier-protein] synthase activity"/>
    <property type="evidence" value="ECO:0007669"/>
    <property type="project" value="InterPro"/>
</dbReference>
<dbReference type="InterPro" id="IPR013154">
    <property type="entry name" value="ADH-like_N"/>
</dbReference>
<dbReference type="Pfam" id="PF02801">
    <property type="entry name" value="Ketoacyl-synt_C"/>
    <property type="match status" value="1"/>
</dbReference>
<feature type="region of interest" description="Disordered" evidence="9">
    <location>
        <begin position="14"/>
        <end position="38"/>
    </location>
</feature>
<dbReference type="InterPro" id="IPR042104">
    <property type="entry name" value="PKS_dehydratase_sf"/>
</dbReference>
<dbReference type="InterPro" id="IPR050091">
    <property type="entry name" value="PKS_NRPS_Biosynth_Enz"/>
</dbReference>
<dbReference type="GO" id="GO:0004312">
    <property type="term" value="F:fatty acid synthase activity"/>
    <property type="evidence" value="ECO:0007669"/>
    <property type="project" value="TreeGrafter"/>
</dbReference>
<dbReference type="InterPro" id="IPR036736">
    <property type="entry name" value="ACP-like_sf"/>
</dbReference>
<dbReference type="SUPFAM" id="SSF55048">
    <property type="entry name" value="Probable ACP-binding domain of malonyl-CoA ACP transacylase"/>
    <property type="match status" value="1"/>
</dbReference>
<dbReference type="SMART" id="SM00823">
    <property type="entry name" value="PKS_PP"/>
    <property type="match status" value="1"/>
</dbReference>
<dbReference type="InterPro" id="IPR020807">
    <property type="entry name" value="PKS_DH"/>
</dbReference>
<dbReference type="Pfam" id="PF13602">
    <property type="entry name" value="ADH_zinc_N_2"/>
    <property type="match status" value="1"/>
</dbReference>
<evidence type="ECO:0000313" key="13">
    <source>
        <dbReference type="EMBL" id="OCK74548.1"/>
    </source>
</evidence>
<dbReference type="GO" id="GO:0016491">
    <property type="term" value="F:oxidoreductase activity"/>
    <property type="evidence" value="ECO:0007669"/>
    <property type="project" value="InterPro"/>
</dbReference>
<dbReference type="GO" id="GO:0006633">
    <property type="term" value="P:fatty acid biosynthetic process"/>
    <property type="evidence" value="ECO:0007669"/>
    <property type="project" value="InterPro"/>
</dbReference>